<dbReference type="InterPro" id="IPR039308">
    <property type="entry name" value="GAS8"/>
</dbReference>
<dbReference type="GO" id="GO:0030317">
    <property type="term" value="P:flagellated sperm motility"/>
    <property type="evidence" value="ECO:0007669"/>
    <property type="project" value="TreeGrafter"/>
</dbReference>
<keyword evidence="11" id="KW-0966">Cell projection</keyword>
<evidence type="ECO:0000256" key="14">
    <source>
        <dbReference type="SAM" id="MobiDB-lite"/>
    </source>
</evidence>
<feature type="domain" description="Growth arrest-specific protein 8" evidence="15">
    <location>
        <begin position="225"/>
        <end position="409"/>
    </location>
</feature>
<evidence type="ECO:0000256" key="10">
    <source>
        <dbReference type="ARBA" id="ARBA00023212"/>
    </source>
</evidence>
<evidence type="ECO:0000313" key="16">
    <source>
        <dbReference type="EMBL" id="TKS78925.1"/>
    </source>
</evidence>
<keyword evidence="10" id="KW-0206">Cytoskeleton</keyword>
<gene>
    <name evidence="16" type="ORF">D9C73_012248</name>
</gene>
<evidence type="ECO:0000256" key="8">
    <source>
        <dbReference type="ARBA" id="ARBA00023054"/>
    </source>
</evidence>
<evidence type="ECO:0000256" key="6">
    <source>
        <dbReference type="ARBA" id="ARBA00022701"/>
    </source>
</evidence>
<proteinExistence type="inferred from homology"/>
<evidence type="ECO:0000256" key="3">
    <source>
        <dbReference type="ARBA" id="ARBA00009859"/>
    </source>
</evidence>
<evidence type="ECO:0000256" key="12">
    <source>
        <dbReference type="ARBA" id="ARBA00031568"/>
    </source>
</evidence>
<comment type="subcellular location">
    <subcellularLocation>
        <location evidence="1">Cell projection</location>
        <location evidence="1">Cilium</location>
        <location evidence="1">Flagellum</location>
    </subcellularLocation>
    <subcellularLocation>
        <location evidence="2">Cytoplasm</location>
        <location evidence="2">Cytoskeleton</location>
    </subcellularLocation>
</comment>
<keyword evidence="6" id="KW-0493">Microtubule</keyword>
<evidence type="ECO:0000256" key="1">
    <source>
        <dbReference type="ARBA" id="ARBA00004230"/>
    </source>
</evidence>
<evidence type="ECO:0000256" key="4">
    <source>
        <dbReference type="ARBA" id="ARBA00021301"/>
    </source>
</evidence>
<keyword evidence="9" id="KW-0969">Cilium</keyword>
<dbReference type="EMBL" id="CM014088">
    <property type="protein sequence ID" value="TKS78925.1"/>
    <property type="molecule type" value="Genomic_DNA"/>
</dbReference>
<dbReference type="GO" id="GO:0005874">
    <property type="term" value="C:microtubule"/>
    <property type="evidence" value="ECO:0007669"/>
    <property type="project" value="UniProtKB-KW"/>
</dbReference>
<feature type="coiled-coil region" evidence="13">
    <location>
        <begin position="259"/>
        <end position="352"/>
    </location>
</feature>
<dbReference type="InterPro" id="IPR025593">
    <property type="entry name" value="GAS8_dom"/>
</dbReference>
<feature type="coiled-coil region" evidence="13">
    <location>
        <begin position="395"/>
        <end position="422"/>
    </location>
</feature>
<evidence type="ECO:0000259" key="15">
    <source>
        <dbReference type="Pfam" id="PF13851"/>
    </source>
</evidence>
<evidence type="ECO:0000256" key="2">
    <source>
        <dbReference type="ARBA" id="ARBA00004245"/>
    </source>
</evidence>
<dbReference type="GO" id="GO:0008017">
    <property type="term" value="F:microtubule binding"/>
    <property type="evidence" value="ECO:0007669"/>
    <property type="project" value="InterPro"/>
</dbReference>
<evidence type="ECO:0000256" key="13">
    <source>
        <dbReference type="SAM" id="Coils"/>
    </source>
</evidence>
<reference evidence="16 17" key="1">
    <citation type="submission" date="2019-01" db="EMBL/GenBank/DDBJ databases">
        <title>Genome Assembly of Collichthys lucidus.</title>
        <authorList>
            <person name="Cai M."/>
            <person name="Xiao S."/>
        </authorList>
    </citation>
    <scope>NUCLEOTIDE SEQUENCE [LARGE SCALE GENOMIC DNA]</scope>
    <source>
        <strain evidence="16">JT15FE1705JMU</strain>
        <tissue evidence="16">Muscle</tissue>
    </source>
</reference>
<dbReference type="PANTHER" id="PTHR31543:SF0">
    <property type="entry name" value="DYNEIN REGULATORY COMPLEX SUBUNIT 4"/>
    <property type="match status" value="1"/>
</dbReference>
<keyword evidence="5" id="KW-0963">Cytoplasm</keyword>
<dbReference type="Pfam" id="PF13851">
    <property type="entry name" value="GAS"/>
    <property type="match status" value="1"/>
</dbReference>
<comment type="similarity">
    <text evidence="3">Belongs to the DRC4 family.</text>
</comment>
<dbReference type="AlphaFoldDB" id="A0A4U5UYK4"/>
<dbReference type="Proteomes" id="UP000298787">
    <property type="component" value="Chromosome 11"/>
</dbReference>
<organism evidence="16 17">
    <name type="scientific">Collichthys lucidus</name>
    <name type="common">Big head croaker</name>
    <name type="synonym">Sciaena lucida</name>
    <dbReference type="NCBI Taxonomy" id="240159"/>
    <lineage>
        <taxon>Eukaryota</taxon>
        <taxon>Metazoa</taxon>
        <taxon>Chordata</taxon>
        <taxon>Craniata</taxon>
        <taxon>Vertebrata</taxon>
        <taxon>Euteleostomi</taxon>
        <taxon>Actinopterygii</taxon>
        <taxon>Neopterygii</taxon>
        <taxon>Teleostei</taxon>
        <taxon>Neoteleostei</taxon>
        <taxon>Acanthomorphata</taxon>
        <taxon>Eupercaria</taxon>
        <taxon>Sciaenidae</taxon>
        <taxon>Collichthys</taxon>
    </lineage>
</organism>
<evidence type="ECO:0000313" key="17">
    <source>
        <dbReference type="Proteomes" id="UP000298787"/>
    </source>
</evidence>
<evidence type="ECO:0000256" key="9">
    <source>
        <dbReference type="ARBA" id="ARBA00023069"/>
    </source>
</evidence>
<dbReference type="GO" id="GO:0031514">
    <property type="term" value="C:motile cilium"/>
    <property type="evidence" value="ECO:0007669"/>
    <property type="project" value="UniProtKB-SubCell"/>
</dbReference>
<keyword evidence="8 13" id="KW-0175">Coiled coil</keyword>
<dbReference type="PANTHER" id="PTHR31543">
    <property type="entry name" value="DYNEIN REGULATORY COMPLEX SUBUNIT 4"/>
    <property type="match status" value="1"/>
</dbReference>
<evidence type="ECO:0000256" key="5">
    <source>
        <dbReference type="ARBA" id="ARBA00022490"/>
    </source>
</evidence>
<dbReference type="GO" id="GO:0005794">
    <property type="term" value="C:Golgi apparatus"/>
    <property type="evidence" value="ECO:0007669"/>
    <property type="project" value="TreeGrafter"/>
</dbReference>
<dbReference type="STRING" id="240159.A0A4U5UYK4"/>
<accession>A0A4U5UYK4</accession>
<evidence type="ECO:0000256" key="7">
    <source>
        <dbReference type="ARBA" id="ARBA00022846"/>
    </source>
</evidence>
<protein>
    <recommendedName>
        <fullName evidence="4">Dynein regulatory complex subunit 4</fullName>
    </recommendedName>
    <alternativeName>
        <fullName evidence="12">Growth arrest-specific protein 8</fullName>
    </alternativeName>
</protein>
<name>A0A4U5UYK4_COLLU</name>
<sequence>MPPKKESKKVGKRKTSAAAVDSLTTEEMSKEQLWEHALCLIEERDRLREEKIYFRQERDKAIASWEISKRELADVDARLRNKQRAREEAQERHRVEITECKQKLKLMLSEHHDTASGLKEDGVASTSLIQNKHTESEIALQEELNDLEKDSMEKKLLNQKGIELLKQKHQQELMDMENHYKNILREMEKEYHEKWKSMREEGAKKRRAEIKELDDKMKSRIKDVLKEHDEALRKAMDHFYKIQERHGCMKKDLLEVEEQKKLNADCAAIKEDIKRLRESVQKEEQKKTEIQKQLKEMKRARGQAAMKRTPVKVIEKERRELLVKHELLLQACEKLEQERDDKLKKQRKAVLENQQKNGLKELLLEKMIEEQTLILQKTQAELYAVLAAEGDSSAEAKLKELMESQQAEMRAADDELDQECKKYDYILKMVKEKLTALGVPLFDFPFKPSAQILRELPPS</sequence>
<feature type="region of interest" description="Disordered" evidence="14">
    <location>
        <begin position="1"/>
        <end position="26"/>
    </location>
</feature>
<evidence type="ECO:0000256" key="11">
    <source>
        <dbReference type="ARBA" id="ARBA00023273"/>
    </source>
</evidence>
<feature type="coiled-coil region" evidence="13">
    <location>
        <begin position="130"/>
        <end position="186"/>
    </location>
</feature>
<keyword evidence="7" id="KW-0282">Flagellum</keyword>
<dbReference type="GO" id="GO:0031267">
    <property type="term" value="F:small GTPase binding"/>
    <property type="evidence" value="ECO:0007669"/>
    <property type="project" value="InterPro"/>
</dbReference>
<keyword evidence="17" id="KW-1185">Reference proteome</keyword>